<accession>A0A6G9YDV8</accession>
<evidence type="ECO:0000313" key="9">
    <source>
        <dbReference type="EMBL" id="QIS11382.1"/>
    </source>
</evidence>
<dbReference type="PANTHER" id="PTHR10353:SF36">
    <property type="entry name" value="LP05116P"/>
    <property type="match status" value="1"/>
</dbReference>
<dbReference type="GO" id="GO:0008422">
    <property type="term" value="F:beta-glucosidase activity"/>
    <property type="evidence" value="ECO:0007669"/>
    <property type="project" value="UniProtKB-EC"/>
</dbReference>
<organism evidence="9 10">
    <name type="scientific">Nocardia arthritidis</name>
    <dbReference type="NCBI Taxonomy" id="228602"/>
    <lineage>
        <taxon>Bacteria</taxon>
        <taxon>Bacillati</taxon>
        <taxon>Actinomycetota</taxon>
        <taxon>Actinomycetes</taxon>
        <taxon>Mycobacteriales</taxon>
        <taxon>Nocardiaceae</taxon>
        <taxon>Nocardia</taxon>
    </lineage>
</organism>
<dbReference type="Proteomes" id="UP000503540">
    <property type="component" value="Chromosome"/>
</dbReference>
<reference evidence="9 10" key="1">
    <citation type="journal article" date="2019" name="ACS Chem. Biol.">
        <title>Identification and Mobilization of a Cryptic Antibiotic Biosynthesis Gene Locus from a Human-Pathogenic Nocardia Isolate.</title>
        <authorList>
            <person name="Herisse M."/>
            <person name="Ishida K."/>
            <person name="Porter J.L."/>
            <person name="Howden B."/>
            <person name="Hertweck C."/>
            <person name="Stinear T.P."/>
            <person name="Pidot S.J."/>
        </authorList>
    </citation>
    <scope>NUCLEOTIDE SEQUENCE [LARGE SCALE GENOMIC DNA]</scope>
    <source>
        <strain evidence="9 10">AUSMDU00012717</strain>
    </source>
</reference>
<dbReference type="InterPro" id="IPR018120">
    <property type="entry name" value="Glyco_hydro_1_AS"/>
</dbReference>
<protein>
    <recommendedName>
        <fullName evidence="2">beta-glucosidase</fullName>
        <ecNumber evidence="2">3.2.1.21</ecNumber>
    </recommendedName>
</protein>
<evidence type="ECO:0000256" key="2">
    <source>
        <dbReference type="ARBA" id="ARBA00012744"/>
    </source>
</evidence>
<dbReference type="InterPro" id="IPR017853">
    <property type="entry name" value="GH"/>
</dbReference>
<evidence type="ECO:0000256" key="7">
    <source>
        <dbReference type="RuleBase" id="RU004468"/>
    </source>
</evidence>
<dbReference type="AlphaFoldDB" id="A0A6G9YDV8"/>
<dbReference type="InterPro" id="IPR033132">
    <property type="entry name" value="GH_1_N_CS"/>
</dbReference>
<dbReference type="PROSITE" id="PS00572">
    <property type="entry name" value="GLYCOSYL_HYDROL_F1_1"/>
    <property type="match status" value="1"/>
</dbReference>
<keyword evidence="3 7" id="KW-0378">Hydrolase</keyword>
<gene>
    <name evidence="9" type="ORF">F5544_17530</name>
</gene>
<evidence type="ECO:0000256" key="4">
    <source>
        <dbReference type="ARBA" id="ARBA00023295"/>
    </source>
</evidence>
<keyword evidence="4 7" id="KW-0326">Glycosidase</keyword>
<dbReference type="SUPFAM" id="SSF51445">
    <property type="entry name" value="(Trans)glycosidases"/>
    <property type="match status" value="1"/>
</dbReference>
<dbReference type="EMBL" id="CP046172">
    <property type="protein sequence ID" value="QIS11382.1"/>
    <property type="molecule type" value="Genomic_DNA"/>
</dbReference>
<feature type="active site" description="Nucleophile" evidence="5">
    <location>
        <position position="345"/>
    </location>
</feature>
<proteinExistence type="inferred from homology"/>
<evidence type="ECO:0000256" key="8">
    <source>
        <dbReference type="SAM" id="SignalP"/>
    </source>
</evidence>
<dbReference type="Pfam" id="PF00232">
    <property type="entry name" value="Glyco_hydro_1"/>
    <property type="match status" value="2"/>
</dbReference>
<sequence>MRMCGGAETLVLIGLSDRSSMRSSVRLCSIAMAAALAVLAGAATPAQAHAQAPGPVASLGPDFLWGVAASGFQTEGSAPDSNWTRYIARSGYEPYLNSVDSYHRFLEDIARAAALGVKVYRVSIEWARVQPRPDGWDEGAFLFYDALIGAITAAGMRPMLTLDHWVYPGWVSGDGGWQDDRMVQRWLTGMRRVVDRYANRNPLWVTINEPVAYIVQELNNTGVPGADRDRVFNAIADRMAQAHNGIYDYIHGVQPGAMVTSNVGFVAKADEQVNGPWVNRIRDRLDYVGVDYYFDAVADPRAVARSAAGSDTLQLWELPLASEGIYYALRRYQRIFPGKSLYVVENGMATENGLPRPDGYDRADYLRDVVYWLQRARMDGIPVIGYNYWSITDNYEWGSYTPRFGLYTVDVRSDPILLRRPTDAVGAYSEITRSGGVPGNYLPTRPPAGCSQIDPPSSCDDPITLPGV</sequence>
<dbReference type="Gene3D" id="3.20.20.80">
    <property type="entry name" value="Glycosidases"/>
    <property type="match status" value="2"/>
</dbReference>
<dbReference type="EC" id="3.2.1.21" evidence="2"/>
<name>A0A6G9YDV8_9NOCA</name>
<comment type="similarity">
    <text evidence="1 6">Belongs to the glycosyl hydrolase 1 family.</text>
</comment>
<feature type="chain" id="PRO_5026239709" description="beta-glucosidase" evidence="8">
    <location>
        <begin position="49"/>
        <end position="468"/>
    </location>
</feature>
<dbReference type="KEGG" id="nah:F5544_17530"/>
<dbReference type="PROSITE" id="PS00653">
    <property type="entry name" value="GLYCOSYL_HYDROL_F1_2"/>
    <property type="match status" value="1"/>
</dbReference>
<dbReference type="PRINTS" id="PR00131">
    <property type="entry name" value="GLHYDRLASE1"/>
</dbReference>
<dbReference type="PANTHER" id="PTHR10353">
    <property type="entry name" value="GLYCOSYL HYDROLASE"/>
    <property type="match status" value="1"/>
</dbReference>
<dbReference type="InterPro" id="IPR001360">
    <property type="entry name" value="Glyco_hydro_1"/>
</dbReference>
<evidence type="ECO:0000313" key="10">
    <source>
        <dbReference type="Proteomes" id="UP000503540"/>
    </source>
</evidence>
<evidence type="ECO:0000256" key="3">
    <source>
        <dbReference type="ARBA" id="ARBA00022801"/>
    </source>
</evidence>
<keyword evidence="10" id="KW-1185">Reference proteome</keyword>
<evidence type="ECO:0000256" key="5">
    <source>
        <dbReference type="PROSITE-ProRule" id="PRU10055"/>
    </source>
</evidence>
<dbReference type="GO" id="GO:0005975">
    <property type="term" value="P:carbohydrate metabolic process"/>
    <property type="evidence" value="ECO:0007669"/>
    <property type="project" value="InterPro"/>
</dbReference>
<evidence type="ECO:0000256" key="6">
    <source>
        <dbReference type="RuleBase" id="RU003690"/>
    </source>
</evidence>
<keyword evidence="8" id="KW-0732">Signal</keyword>
<feature type="signal peptide" evidence="8">
    <location>
        <begin position="1"/>
        <end position="48"/>
    </location>
</feature>
<evidence type="ECO:0000256" key="1">
    <source>
        <dbReference type="ARBA" id="ARBA00010838"/>
    </source>
</evidence>